<dbReference type="AlphaFoldDB" id="A0A2R6AG10"/>
<keyword evidence="1" id="KW-1133">Transmembrane helix</keyword>
<dbReference type="Proteomes" id="UP000240322">
    <property type="component" value="Unassembled WGS sequence"/>
</dbReference>
<evidence type="ECO:0000313" key="3">
    <source>
        <dbReference type="Proteomes" id="UP000240322"/>
    </source>
</evidence>
<comment type="caution">
    <text evidence="2">The sequence shown here is derived from an EMBL/GenBank/DDBJ whole genome shotgun (WGS) entry which is preliminary data.</text>
</comment>
<organism evidence="2 3">
    <name type="scientific">Candidatus Marsarchaeota G2 archaeon OSP_D</name>
    <dbReference type="NCBI Taxonomy" id="1978157"/>
    <lineage>
        <taxon>Archaea</taxon>
        <taxon>Candidatus Marsarchaeota</taxon>
        <taxon>Candidatus Marsarchaeota group 2</taxon>
    </lineage>
</organism>
<feature type="transmembrane region" description="Helical" evidence="1">
    <location>
        <begin position="121"/>
        <end position="141"/>
    </location>
</feature>
<name>A0A2R6AG10_9ARCH</name>
<evidence type="ECO:0000313" key="2">
    <source>
        <dbReference type="EMBL" id="PSN85306.1"/>
    </source>
</evidence>
<reference evidence="2 3" key="1">
    <citation type="submission" date="2017-04" db="EMBL/GenBank/DDBJ databases">
        <title>Novel microbial lineages endemic to geothermal iron-oxide mats fill important gaps in the evolutionary history of Archaea.</title>
        <authorList>
            <person name="Jay Z.J."/>
            <person name="Beam J.P."/>
            <person name="Dlakic M."/>
            <person name="Rusch D.B."/>
            <person name="Kozubal M.A."/>
            <person name="Inskeep W.P."/>
        </authorList>
    </citation>
    <scope>NUCLEOTIDE SEQUENCE [LARGE SCALE GENOMIC DNA]</scope>
    <source>
        <strain evidence="2">OSP_D</strain>
    </source>
</reference>
<accession>A0A2R6AG10</accession>
<proteinExistence type="predicted"/>
<gene>
    <name evidence="2" type="ORF">B9Q03_12395</name>
</gene>
<protein>
    <submittedName>
        <fullName evidence="2">Uncharacterized protein</fullName>
    </submittedName>
</protein>
<feature type="transmembrane region" description="Helical" evidence="1">
    <location>
        <begin position="76"/>
        <end position="101"/>
    </location>
</feature>
<dbReference type="EMBL" id="NEXE01000245">
    <property type="protein sequence ID" value="PSN85306.1"/>
    <property type="molecule type" value="Genomic_DNA"/>
</dbReference>
<keyword evidence="1" id="KW-0812">Transmembrane</keyword>
<keyword evidence="1" id="KW-0472">Membrane</keyword>
<sequence>MSRDESGERELLETVDRLILDVKALVLLSRSEAKLRSLVSEKLIRAADDDVRGFIQLVVSEGTSNRPGTLRMLGELLLSAMFIVTGIVLLAPVAIGGPASLRGYFEGAGPSGLLGGLIGHIYAPITVVLGLLLVAGALIILRDAAEAARRRGLAS</sequence>
<evidence type="ECO:0000256" key="1">
    <source>
        <dbReference type="SAM" id="Phobius"/>
    </source>
</evidence>